<reference evidence="1 2" key="1">
    <citation type="submission" date="2016-02" db="EMBL/GenBank/DDBJ databases">
        <title>Genome sequence of Tissierella creatinophila DSM 6911.</title>
        <authorList>
            <person name="Poehlein A."/>
            <person name="Daniel R."/>
        </authorList>
    </citation>
    <scope>NUCLEOTIDE SEQUENCE [LARGE SCALE GENOMIC DNA]</scope>
    <source>
        <strain evidence="1 2">DSM 6911</strain>
    </source>
</reference>
<keyword evidence="2" id="KW-1185">Reference proteome</keyword>
<proteinExistence type="predicted"/>
<protein>
    <submittedName>
        <fullName evidence="1">Uncharacterized protein</fullName>
    </submittedName>
</protein>
<dbReference type="AlphaFoldDB" id="A0A1U7M384"/>
<evidence type="ECO:0000313" key="1">
    <source>
        <dbReference type="EMBL" id="OLS01658.1"/>
    </source>
</evidence>
<dbReference type="RefSeq" id="WP_075728530.1">
    <property type="nucleotide sequence ID" value="NZ_LTDM01000065.1"/>
</dbReference>
<gene>
    <name evidence="1" type="ORF">TICRE_24820</name>
</gene>
<evidence type="ECO:0000313" key="2">
    <source>
        <dbReference type="Proteomes" id="UP000186112"/>
    </source>
</evidence>
<accession>A0A1U7M384</accession>
<dbReference type="Proteomes" id="UP000186112">
    <property type="component" value="Unassembled WGS sequence"/>
</dbReference>
<dbReference type="EMBL" id="LTDM01000065">
    <property type="protein sequence ID" value="OLS01658.1"/>
    <property type="molecule type" value="Genomic_DNA"/>
</dbReference>
<organism evidence="1 2">
    <name type="scientific">Tissierella creatinophila DSM 6911</name>
    <dbReference type="NCBI Taxonomy" id="1123403"/>
    <lineage>
        <taxon>Bacteria</taxon>
        <taxon>Bacillati</taxon>
        <taxon>Bacillota</taxon>
        <taxon>Tissierellia</taxon>
        <taxon>Tissierellales</taxon>
        <taxon>Tissierellaceae</taxon>
        <taxon>Tissierella</taxon>
    </lineage>
</organism>
<comment type="caution">
    <text evidence="1">The sequence shown here is derived from an EMBL/GenBank/DDBJ whole genome shotgun (WGS) entry which is preliminary data.</text>
</comment>
<dbReference type="OrthoDB" id="1707731at2"/>
<name>A0A1U7M384_TISCR</name>
<sequence>MDFNNIIEKRIVNDGMHSLVLEISKDEFDKVMTGNIEASAIDVVDRHLKNRGDDGRANNINLDYKNGEEIVKIYADVDYLGNDHTEY</sequence>